<accession>A0A9P5D2K5</accession>
<organism evidence="1 2">
    <name type="scientific">Geosmithia morbida</name>
    <dbReference type="NCBI Taxonomy" id="1094350"/>
    <lineage>
        <taxon>Eukaryota</taxon>
        <taxon>Fungi</taxon>
        <taxon>Dikarya</taxon>
        <taxon>Ascomycota</taxon>
        <taxon>Pezizomycotina</taxon>
        <taxon>Sordariomycetes</taxon>
        <taxon>Hypocreomycetidae</taxon>
        <taxon>Hypocreales</taxon>
        <taxon>Bionectriaceae</taxon>
        <taxon>Geosmithia</taxon>
    </lineage>
</organism>
<gene>
    <name evidence="1" type="ORF">GMORB2_4017</name>
</gene>
<protein>
    <submittedName>
        <fullName evidence="1">Uncharacterized protein</fullName>
    </submittedName>
</protein>
<dbReference type="AlphaFoldDB" id="A0A9P5D2K5"/>
<proteinExistence type="predicted"/>
<evidence type="ECO:0000313" key="1">
    <source>
        <dbReference type="EMBL" id="KAF4125178.1"/>
    </source>
</evidence>
<comment type="caution">
    <text evidence="1">The sequence shown here is derived from an EMBL/GenBank/DDBJ whole genome shotgun (WGS) entry which is preliminary data.</text>
</comment>
<keyword evidence="2" id="KW-1185">Reference proteome</keyword>
<dbReference type="EMBL" id="JAANYQ010000003">
    <property type="protein sequence ID" value="KAF4125178.1"/>
    <property type="molecule type" value="Genomic_DNA"/>
</dbReference>
<name>A0A9P5D2K5_9HYPO</name>
<dbReference type="GeneID" id="55970245"/>
<evidence type="ECO:0000313" key="2">
    <source>
        <dbReference type="Proteomes" id="UP000749293"/>
    </source>
</evidence>
<dbReference type="Proteomes" id="UP000749293">
    <property type="component" value="Unassembled WGS sequence"/>
</dbReference>
<reference evidence="1" key="1">
    <citation type="submission" date="2020-03" db="EMBL/GenBank/DDBJ databases">
        <title>Site-based positive gene gene selection in Geosmithia morbida across the United States reveals a broad range of putative effectors and factors for local host and environmental adapation.</title>
        <authorList>
            <person name="Onufrak A."/>
            <person name="Murdoch R.W."/>
            <person name="Gazis R."/>
            <person name="Huff M."/>
            <person name="Staton M."/>
            <person name="Klingeman W."/>
            <person name="Hadziabdic D."/>
        </authorList>
    </citation>
    <scope>NUCLEOTIDE SEQUENCE</scope>
    <source>
        <strain evidence="1">1262</strain>
    </source>
</reference>
<sequence length="32" mass="3662">MDRLHNCTVAQSAHRLALSDTRHVPYLDRTLA</sequence>
<dbReference type="RefSeq" id="XP_035323830.1">
    <property type="nucleotide sequence ID" value="XM_035465993.1"/>
</dbReference>